<dbReference type="InterPro" id="IPR012577">
    <property type="entry name" value="NIPSNAP"/>
</dbReference>
<evidence type="ECO:0000259" key="1">
    <source>
        <dbReference type="Pfam" id="PF07978"/>
    </source>
</evidence>
<dbReference type="InterPro" id="IPR011008">
    <property type="entry name" value="Dimeric_a/b-barrel"/>
</dbReference>
<proteinExistence type="predicted"/>
<dbReference type="Pfam" id="PF07978">
    <property type="entry name" value="NIPSNAP"/>
    <property type="match status" value="1"/>
</dbReference>
<dbReference type="Gene3D" id="3.30.70.100">
    <property type="match status" value="2"/>
</dbReference>
<feature type="domain" description="NIPSNAP" evidence="1">
    <location>
        <begin position="159"/>
        <end position="262"/>
    </location>
</feature>
<reference evidence="2" key="1">
    <citation type="submission" date="2023-03" db="EMBL/GenBank/DDBJ databases">
        <title>Andean soil-derived lignocellulolytic bacterial consortium as a source of novel taxa and putative plastic-active enzymes.</title>
        <authorList>
            <person name="Diaz-Garcia L."/>
            <person name="Chuvochina M."/>
            <person name="Feuerriegel G."/>
            <person name="Bunk B."/>
            <person name="Sproer C."/>
            <person name="Streit W.R."/>
            <person name="Rodriguez L.M."/>
            <person name="Overmann J."/>
            <person name="Jimenez D.J."/>
        </authorList>
    </citation>
    <scope>NUCLEOTIDE SEQUENCE</scope>
    <source>
        <strain evidence="2">MAG 3858</strain>
    </source>
</reference>
<dbReference type="SUPFAM" id="SSF54909">
    <property type="entry name" value="Dimeric alpha+beta barrel"/>
    <property type="match status" value="1"/>
</dbReference>
<protein>
    <submittedName>
        <fullName evidence="2">NIPSNAP family protein</fullName>
    </submittedName>
</protein>
<sequence>MNKLSILFLSLLMMPIGYLYANNANRDFYQIKIYHLKNGEQEKTVDDFLKMAYLPALHRAGINNIGVFKPVQNTDTKGAENSEKLVYVFIPFTSYAHFTKIENTLEKDLKFQNDGKNYLNALHTDAPYERIESILLNAFEGNPKFSLPKLTAPKKDRVYELRSYEGPTEKRYKNKVEMFNKGGEIELFKRLGFNAVFYAEVISGSRMPNLMYLTTFENKADRDEHWKAFGKDEYWLKLKSMPEYQNNVSKNDTRFLTPTDYSDI</sequence>
<organism evidence="2 3">
    <name type="scientific">Candidatus Pedobacter colombiensis</name>
    <dbReference type="NCBI Taxonomy" id="3121371"/>
    <lineage>
        <taxon>Bacteria</taxon>
        <taxon>Pseudomonadati</taxon>
        <taxon>Bacteroidota</taxon>
        <taxon>Sphingobacteriia</taxon>
        <taxon>Sphingobacteriales</taxon>
        <taxon>Sphingobacteriaceae</taxon>
        <taxon>Pedobacter</taxon>
    </lineage>
</organism>
<gene>
    <name evidence="2" type="ORF">P0Y49_08165</name>
</gene>
<evidence type="ECO:0000313" key="3">
    <source>
        <dbReference type="Proteomes" id="UP001214530"/>
    </source>
</evidence>
<name>A0AAJ5W998_9SPHI</name>
<evidence type="ECO:0000313" key="2">
    <source>
        <dbReference type="EMBL" id="WEK21113.1"/>
    </source>
</evidence>
<accession>A0AAJ5W998</accession>
<dbReference type="EMBL" id="CP119313">
    <property type="protein sequence ID" value="WEK21113.1"/>
    <property type="molecule type" value="Genomic_DNA"/>
</dbReference>
<dbReference type="Proteomes" id="UP001214530">
    <property type="component" value="Chromosome"/>
</dbReference>
<dbReference type="AlphaFoldDB" id="A0AAJ5W998"/>